<dbReference type="PANTHER" id="PTHR19853">
    <property type="entry name" value="WD REPEAT CONTAINING PROTEIN 3 WDR3"/>
    <property type="match status" value="1"/>
</dbReference>
<dbReference type="InterPro" id="IPR019775">
    <property type="entry name" value="WD40_repeat_CS"/>
</dbReference>
<dbReference type="InterPro" id="IPR001680">
    <property type="entry name" value="WD40_rpt"/>
</dbReference>
<dbReference type="GO" id="GO:0032040">
    <property type="term" value="C:small-subunit processome"/>
    <property type="evidence" value="ECO:0007669"/>
    <property type="project" value="TreeGrafter"/>
</dbReference>
<evidence type="ECO:0000313" key="5">
    <source>
        <dbReference type="Proteomes" id="UP000270296"/>
    </source>
</evidence>
<dbReference type="Gene3D" id="2.130.10.10">
    <property type="entry name" value="YVTN repeat-like/Quinoprotein amine dehydrogenase"/>
    <property type="match status" value="1"/>
</dbReference>
<dbReference type="OrthoDB" id="407922at2759"/>
<name>A0A183IM60_9BILA</name>
<sequence length="265" mass="29541">MGLTKQYLRYAPIGTCNLVASPGTSIAYLDDKHCVVGAAENVYVWNLAKSEKVGEFAAADHSRATIVKVSRLRRHLAVGYANGTINIFDPNDRSTARVTFVGHRSEVTCLAFSADDLLICSGGKDCAVIIWDIVNEAGLYRLIGHSGPVTECYFARHDVLITSSKDSLLKFWDLSCQHCFYTLSVSRSEVWCFICAKEDQFLLVGTAESELYAYRIQWLVSEDEVELRLITSLDNESDSLILGASCHVRQEKAEASRGSDERRRR</sequence>
<dbReference type="SUPFAM" id="SSF50978">
    <property type="entry name" value="WD40 repeat-like"/>
    <property type="match status" value="1"/>
</dbReference>
<protein>
    <submittedName>
        <fullName evidence="6">WD_REPEATS_REGION domain-containing protein</fullName>
    </submittedName>
</protein>
<reference evidence="4 5" key="2">
    <citation type="submission" date="2018-11" db="EMBL/GenBank/DDBJ databases">
        <authorList>
            <consortium name="Pathogen Informatics"/>
        </authorList>
    </citation>
    <scope>NUCLEOTIDE SEQUENCE [LARGE SCALE GENOMIC DNA]</scope>
</reference>
<dbReference type="PROSITE" id="PS50294">
    <property type="entry name" value="WD_REPEATS_REGION"/>
    <property type="match status" value="2"/>
</dbReference>
<evidence type="ECO:0000256" key="2">
    <source>
        <dbReference type="ARBA" id="ARBA00022737"/>
    </source>
</evidence>
<dbReference type="EMBL" id="UZAM01008498">
    <property type="protein sequence ID" value="VDP05206.1"/>
    <property type="molecule type" value="Genomic_DNA"/>
</dbReference>
<dbReference type="AlphaFoldDB" id="A0A183IM60"/>
<dbReference type="InterPro" id="IPR015943">
    <property type="entry name" value="WD40/YVTN_repeat-like_dom_sf"/>
</dbReference>
<dbReference type="Proteomes" id="UP000270296">
    <property type="component" value="Unassembled WGS sequence"/>
</dbReference>
<organism evidence="6">
    <name type="scientific">Soboliphyme baturini</name>
    <dbReference type="NCBI Taxonomy" id="241478"/>
    <lineage>
        <taxon>Eukaryota</taxon>
        <taxon>Metazoa</taxon>
        <taxon>Ecdysozoa</taxon>
        <taxon>Nematoda</taxon>
        <taxon>Enoplea</taxon>
        <taxon>Dorylaimia</taxon>
        <taxon>Dioctophymatida</taxon>
        <taxon>Dioctophymatoidea</taxon>
        <taxon>Soboliphymatidae</taxon>
        <taxon>Soboliphyme</taxon>
    </lineage>
</organism>
<dbReference type="SMART" id="SM00320">
    <property type="entry name" value="WD40"/>
    <property type="match status" value="5"/>
</dbReference>
<dbReference type="PROSITE" id="PS00678">
    <property type="entry name" value="WD_REPEATS_1"/>
    <property type="match status" value="2"/>
</dbReference>
<evidence type="ECO:0000313" key="4">
    <source>
        <dbReference type="EMBL" id="VDP05206.1"/>
    </source>
</evidence>
<evidence type="ECO:0000256" key="3">
    <source>
        <dbReference type="PROSITE-ProRule" id="PRU00221"/>
    </source>
</evidence>
<dbReference type="WBParaSite" id="SBAD_0000490201-mRNA-1">
    <property type="protein sequence ID" value="SBAD_0000490201-mRNA-1"/>
    <property type="gene ID" value="SBAD_0000490201"/>
</dbReference>
<keyword evidence="1 3" id="KW-0853">WD repeat</keyword>
<dbReference type="GO" id="GO:0030490">
    <property type="term" value="P:maturation of SSU-rRNA"/>
    <property type="evidence" value="ECO:0007669"/>
    <property type="project" value="TreeGrafter"/>
</dbReference>
<keyword evidence="5" id="KW-1185">Reference proteome</keyword>
<keyword evidence="2" id="KW-0677">Repeat</keyword>
<accession>A0A183IM60</accession>
<dbReference type="PROSITE" id="PS50082">
    <property type="entry name" value="WD_REPEATS_2"/>
    <property type="match status" value="2"/>
</dbReference>
<dbReference type="Pfam" id="PF25173">
    <property type="entry name" value="Beta-prop_WDR3_1st"/>
    <property type="match status" value="1"/>
</dbReference>
<gene>
    <name evidence="4" type="ORF">SBAD_LOCUS4706</name>
</gene>
<evidence type="ECO:0000256" key="1">
    <source>
        <dbReference type="ARBA" id="ARBA00022574"/>
    </source>
</evidence>
<reference evidence="6" key="1">
    <citation type="submission" date="2016-06" db="UniProtKB">
        <authorList>
            <consortium name="WormBaseParasite"/>
        </authorList>
    </citation>
    <scope>IDENTIFICATION</scope>
</reference>
<dbReference type="InterPro" id="IPR051570">
    <property type="entry name" value="TBC1_cilium_biogenesis"/>
</dbReference>
<feature type="repeat" description="WD" evidence="3">
    <location>
        <begin position="142"/>
        <end position="175"/>
    </location>
</feature>
<proteinExistence type="predicted"/>
<feature type="repeat" description="WD" evidence="3">
    <location>
        <begin position="100"/>
        <end position="141"/>
    </location>
</feature>
<dbReference type="PANTHER" id="PTHR19853:SF0">
    <property type="entry name" value="WD REPEAT-CONTAINING PROTEIN 3"/>
    <property type="match status" value="1"/>
</dbReference>
<evidence type="ECO:0000313" key="6">
    <source>
        <dbReference type="WBParaSite" id="SBAD_0000490201-mRNA-1"/>
    </source>
</evidence>
<dbReference type="GO" id="GO:0034388">
    <property type="term" value="C:Pwp2p-containing subcomplex of 90S preribosome"/>
    <property type="evidence" value="ECO:0007669"/>
    <property type="project" value="TreeGrafter"/>
</dbReference>
<dbReference type="GO" id="GO:0030515">
    <property type="term" value="F:snoRNA binding"/>
    <property type="evidence" value="ECO:0007669"/>
    <property type="project" value="TreeGrafter"/>
</dbReference>
<dbReference type="InterPro" id="IPR036322">
    <property type="entry name" value="WD40_repeat_dom_sf"/>
</dbReference>